<evidence type="ECO:0000313" key="2">
    <source>
        <dbReference type="Proteomes" id="UP000628775"/>
    </source>
</evidence>
<gene>
    <name evidence="1" type="ORF">GCM10011391_04300</name>
</gene>
<sequence>MPRRYKDRQDAVRHVENPRRPQLLVVAASLVGDIDCKTCSHSFGLGVSNVQIAYIHPHYIPFFQHSKTNL</sequence>
<keyword evidence="2" id="KW-1185">Reference proteome</keyword>
<dbReference type="AlphaFoldDB" id="A0A8J2VMI5"/>
<dbReference type="EMBL" id="BMIR01000001">
    <property type="protein sequence ID" value="GGE28880.1"/>
    <property type="molecule type" value="Genomic_DNA"/>
</dbReference>
<reference evidence="1" key="1">
    <citation type="journal article" date="2014" name="Int. J. Syst. Evol. Microbiol.">
        <title>Complete genome sequence of Corynebacterium casei LMG S-19264T (=DSM 44701T), isolated from a smear-ripened cheese.</title>
        <authorList>
            <consortium name="US DOE Joint Genome Institute (JGI-PGF)"/>
            <person name="Walter F."/>
            <person name="Albersmeier A."/>
            <person name="Kalinowski J."/>
            <person name="Ruckert C."/>
        </authorList>
    </citation>
    <scope>NUCLEOTIDE SEQUENCE</scope>
    <source>
        <strain evidence="1">CGMCC 1.15371</strain>
    </source>
</reference>
<comment type="caution">
    <text evidence="1">The sequence shown here is derived from an EMBL/GenBank/DDBJ whole genome shotgun (WGS) entry which is preliminary data.</text>
</comment>
<proteinExistence type="predicted"/>
<reference evidence="1" key="2">
    <citation type="submission" date="2020-09" db="EMBL/GenBank/DDBJ databases">
        <authorList>
            <person name="Sun Q."/>
            <person name="Zhou Y."/>
        </authorList>
    </citation>
    <scope>NUCLEOTIDE SEQUENCE</scope>
    <source>
        <strain evidence="1">CGMCC 1.15371</strain>
    </source>
</reference>
<organism evidence="1 2">
    <name type="scientific">Pullulanibacillus camelliae</name>
    <dbReference type="NCBI Taxonomy" id="1707096"/>
    <lineage>
        <taxon>Bacteria</taxon>
        <taxon>Bacillati</taxon>
        <taxon>Bacillota</taxon>
        <taxon>Bacilli</taxon>
        <taxon>Bacillales</taxon>
        <taxon>Sporolactobacillaceae</taxon>
        <taxon>Pullulanibacillus</taxon>
    </lineage>
</organism>
<dbReference type="Proteomes" id="UP000628775">
    <property type="component" value="Unassembled WGS sequence"/>
</dbReference>
<protein>
    <submittedName>
        <fullName evidence="1">Uncharacterized protein</fullName>
    </submittedName>
</protein>
<evidence type="ECO:0000313" key="1">
    <source>
        <dbReference type="EMBL" id="GGE28880.1"/>
    </source>
</evidence>
<name>A0A8J2VMI5_9BACL</name>
<accession>A0A8J2VMI5</accession>